<feature type="compositionally biased region" description="Polar residues" evidence="2">
    <location>
        <begin position="1"/>
        <end position="23"/>
    </location>
</feature>
<name>A0A401PGU3_SCYTO</name>
<protein>
    <submittedName>
        <fullName evidence="3">Uncharacterized protein</fullName>
    </submittedName>
</protein>
<organism evidence="3 4">
    <name type="scientific">Scyliorhinus torazame</name>
    <name type="common">Cloudy catshark</name>
    <name type="synonym">Catulus torazame</name>
    <dbReference type="NCBI Taxonomy" id="75743"/>
    <lineage>
        <taxon>Eukaryota</taxon>
        <taxon>Metazoa</taxon>
        <taxon>Chordata</taxon>
        <taxon>Craniata</taxon>
        <taxon>Vertebrata</taxon>
        <taxon>Chondrichthyes</taxon>
        <taxon>Elasmobranchii</taxon>
        <taxon>Galeomorphii</taxon>
        <taxon>Galeoidea</taxon>
        <taxon>Carcharhiniformes</taxon>
        <taxon>Scyliorhinidae</taxon>
        <taxon>Scyliorhinus</taxon>
    </lineage>
</organism>
<evidence type="ECO:0000256" key="1">
    <source>
        <dbReference type="SAM" id="Coils"/>
    </source>
</evidence>
<comment type="caution">
    <text evidence="3">The sequence shown here is derived from an EMBL/GenBank/DDBJ whole genome shotgun (WGS) entry which is preliminary data.</text>
</comment>
<dbReference type="Proteomes" id="UP000288216">
    <property type="component" value="Unassembled WGS sequence"/>
</dbReference>
<evidence type="ECO:0000313" key="4">
    <source>
        <dbReference type="Proteomes" id="UP000288216"/>
    </source>
</evidence>
<proteinExistence type="predicted"/>
<sequence>MSSTIAELKEVSTSLDTDMAQSENKTKGKDNVLLQTEKEKTEIRSEIGNLTLERKELDEEKALGVSDRLRTIKLNEKIHRLAK</sequence>
<keyword evidence="4" id="KW-1185">Reference proteome</keyword>
<feature type="coiled-coil region" evidence="1">
    <location>
        <begin position="33"/>
        <end position="60"/>
    </location>
</feature>
<accession>A0A401PGU3</accession>
<gene>
    <name evidence="3" type="ORF">scyTo_0001923</name>
</gene>
<dbReference type="AlphaFoldDB" id="A0A401PGU3"/>
<feature type="region of interest" description="Disordered" evidence="2">
    <location>
        <begin position="1"/>
        <end position="32"/>
    </location>
</feature>
<evidence type="ECO:0000256" key="2">
    <source>
        <dbReference type="SAM" id="MobiDB-lite"/>
    </source>
</evidence>
<reference evidence="3 4" key="1">
    <citation type="journal article" date="2018" name="Nat. Ecol. Evol.">
        <title>Shark genomes provide insights into elasmobranch evolution and the origin of vertebrates.</title>
        <authorList>
            <person name="Hara Y"/>
            <person name="Yamaguchi K"/>
            <person name="Onimaru K"/>
            <person name="Kadota M"/>
            <person name="Koyanagi M"/>
            <person name="Keeley SD"/>
            <person name="Tatsumi K"/>
            <person name="Tanaka K"/>
            <person name="Motone F"/>
            <person name="Kageyama Y"/>
            <person name="Nozu R"/>
            <person name="Adachi N"/>
            <person name="Nishimura O"/>
            <person name="Nakagawa R"/>
            <person name="Tanegashima C"/>
            <person name="Kiyatake I"/>
            <person name="Matsumoto R"/>
            <person name="Murakumo K"/>
            <person name="Nishida K"/>
            <person name="Terakita A"/>
            <person name="Kuratani S"/>
            <person name="Sato K"/>
            <person name="Hyodo S Kuraku.S."/>
        </authorList>
    </citation>
    <scope>NUCLEOTIDE SEQUENCE [LARGE SCALE GENOMIC DNA]</scope>
</reference>
<evidence type="ECO:0000313" key="3">
    <source>
        <dbReference type="EMBL" id="GCB72304.1"/>
    </source>
</evidence>
<dbReference type="EMBL" id="BFAA01000450">
    <property type="protein sequence ID" value="GCB72304.1"/>
    <property type="molecule type" value="Genomic_DNA"/>
</dbReference>
<keyword evidence="1" id="KW-0175">Coiled coil</keyword>